<dbReference type="PANTHER" id="PTHR15066">
    <property type="entry name" value="TRANSMEMBRANE PROTEIN 187"/>
    <property type="match status" value="1"/>
</dbReference>
<feature type="transmembrane region" description="Helical" evidence="1">
    <location>
        <begin position="202"/>
        <end position="224"/>
    </location>
</feature>
<dbReference type="GeneTree" id="ENSGT00390000011272"/>
<dbReference type="Ensembl" id="ENSLLET00000048771.1">
    <property type="protein sequence ID" value="ENSLLEP00000046922.1"/>
    <property type="gene ID" value="ENSLLEG00000029695.1"/>
</dbReference>
<gene>
    <name evidence="2" type="primary">TMEM187</name>
</gene>
<keyword evidence="1" id="KW-0472">Membrane</keyword>
<feature type="transmembrane region" description="Helical" evidence="1">
    <location>
        <begin position="12"/>
        <end position="33"/>
    </location>
</feature>
<evidence type="ECO:0000313" key="3">
    <source>
        <dbReference type="Proteomes" id="UP000694569"/>
    </source>
</evidence>
<organism evidence="2 3">
    <name type="scientific">Leptobrachium leishanense</name>
    <name type="common">Leishan spiny toad</name>
    <dbReference type="NCBI Taxonomy" id="445787"/>
    <lineage>
        <taxon>Eukaryota</taxon>
        <taxon>Metazoa</taxon>
        <taxon>Chordata</taxon>
        <taxon>Craniata</taxon>
        <taxon>Vertebrata</taxon>
        <taxon>Euteleostomi</taxon>
        <taxon>Amphibia</taxon>
        <taxon>Batrachia</taxon>
        <taxon>Anura</taxon>
        <taxon>Pelobatoidea</taxon>
        <taxon>Megophryidae</taxon>
        <taxon>Leptobrachium</taxon>
    </lineage>
</organism>
<keyword evidence="1" id="KW-1133">Transmembrane helix</keyword>
<evidence type="ECO:0000313" key="2">
    <source>
        <dbReference type="Ensembl" id="ENSLLEP00000046922.1"/>
    </source>
</evidence>
<dbReference type="InterPro" id="IPR028066">
    <property type="entry name" value="TMEM187"/>
</dbReference>
<dbReference type="Proteomes" id="UP000694569">
    <property type="component" value="Unplaced"/>
</dbReference>
<dbReference type="PANTHER" id="PTHR15066:SF0">
    <property type="entry name" value="TRANSMEMBRANE PROTEIN 187"/>
    <property type="match status" value="1"/>
</dbReference>
<dbReference type="Pfam" id="PF15100">
    <property type="entry name" value="TMEM187"/>
    <property type="match status" value="1"/>
</dbReference>
<name>A0A8C5R306_9ANUR</name>
<feature type="transmembrane region" description="Helical" evidence="1">
    <location>
        <begin position="53"/>
        <end position="77"/>
    </location>
</feature>
<sequence length="266" mass="31037">MKRTLSYAWRDRSFWHVTATFALCFGIVSTGLLDTVSTELGFGHYAEKPHFWLPLFLAMPFNAIVNLGYIMLGLYWLGQKDESLKIKDPTGRYLKNMFSWMAVLYGPVQWVRIWTQAHRAAVLDQWFTFPIFAWASIWCNSILNNWPARRFLILEVISLGSYFLCLLHPQGFEVVLSLHVLWAAVSGLKLQSRYGDASSQKYLVLALVSCLGFVCLKLLDHWLAQHFLFQTLSGHFWSKVCDILQFHYAFCFLAHLDHYRHFKIRK</sequence>
<dbReference type="GO" id="GO:0030133">
    <property type="term" value="C:transport vesicle"/>
    <property type="evidence" value="ECO:0007669"/>
    <property type="project" value="TreeGrafter"/>
</dbReference>
<dbReference type="AlphaFoldDB" id="A0A8C5R306"/>
<feature type="transmembrane region" description="Helical" evidence="1">
    <location>
        <begin position="97"/>
        <end position="114"/>
    </location>
</feature>
<reference evidence="2" key="1">
    <citation type="submission" date="2025-08" db="UniProtKB">
        <authorList>
            <consortium name="Ensembl"/>
        </authorList>
    </citation>
    <scope>IDENTIFICATION</scope>
</reference>
<reference evidence="2" key="2">
    <citation type="submission" date="2025-09" db="UniProtKB">
        <authorList>
            <consortium name="Ensembl"/>
        </authorList>
    </citation>
    <scope>IDENTIFICATION</scope>
</reference>
<accession>A0A8C5R306</accession>
<evidence type="ECO:0000256" key="1">
    <source>
        <dbReference type="SAM" id="Phobius"/>
    </source>
</evidence>
<feature type="transmembrane region" description="Helical" evidence="1">
    <location>
        <begin position="236"/>
        <end position="256"/>
    </location>
</feature>
<keyword evidence="1" id="KW-0812">Transmembrane</keyword>
<dbReference type="OrthoDB" id="5973769at2759"/>
<feature type="transmembrane region" description="Helical" evidence="1">
    <location>
        <begin position="126"/>
        <end position="144"/>
    </location>
</feature>
<proteinExistence type="predicted"/>
<keyword evidence="3" id="KW-1185">Reference proteome</keyword>
<protein>
    <submittedName>
        <fullName evidence="2">Transmembrane protein 187</fullName>
    </submittedName>
</protein>